<gene>
    <name evidence="1" type="ORF">DSO57_1019041</name>
</gene>
<accession>A0ACC2SGZ1</accession>
<proteinExistence type="predicted"/>
<sequence>MLYLCPEATCYKGLNSVTISKLKDNKSQFTINAGNVCRRAETGKKTPYIPTTQQEDTILGNSAHVDTKNVDSGHVNTLSTWPLLT</sequence>
<organism evidence="1 2">
    <name type="scientific">Entomophthora muscae</name>
    <dbReference type="NCBI Taxonomy" id="34485"/>
    <lineage>
        <taxon>Eukaryota</taxon>
        <taxon>Fungi</taxon>
        <taxon>Fungi incertae sedis</taxon>
        <taxon>Zoopagomycota</taxon>
        <taxon>Entomophthoromycotina</taxon>
        <taxon>Entomophthoromycetes</taxon>
        <taxon>Entomophthorales</taxon>
        <taxon>Entomophthoraceae</taxon>
        <taxon>Entomophthora</taxon>
    </lineage>
</organism>
<evidence type="ECO:0000313" key="1">
    <source>
        <dbReference type="EMBL" id="KAJ9061590.1"/>
    </source>
</evidence>
<comment type="caution">
    <text evidence="1">The sequence shown here is derived from an EMBL/GenBank/DDBJ whole genome shotgun (WGS) entry which is preliminary data.</text>
</comment>
<protein>
    <submittedName>
        <fullName evidence="1">Uncharacterized protein</fullName>
    </submittedName>
</protein>
<reference evidence="1" key="1">
    <citation type="submission" date="2022-04" db="EMBL/GenBank/DDBJ databases">
        <title>Genome of the entomopathogenic fungus Entomophthora muscae.</title>
        <authorList>
            <person name="Elya C."/>
            <person name="Lovett B.R."/>
            <person name="Lee E."/>
            <person name="Macias A.M."/>
            <person name="Hajek A.E."/>
            <person name="De Bivort B.L."/>
            <person name="Kasson M.T."/>
            <person name="De Fine Licht H.H."/>
            <person name="Stajich J.E."/>
        </authorList>
    </citation>
    <scope>NUCLEOTIDE SEQUENCE</scope>
    <source>
        <strain evidence="1">Berkeley</strain>
    </source>
</reference>
<name>A0ACC2SGZ1_9FUNG</name>
<dbReference type="EMBL" id="QTSX02005055">
    <property type="protein sequence ID" value="KAJ9061590.1"/>
    <property type="molecule type" value="Genomic_DNA"/>
</dbReference>
<keyword evidence="2" id="KW-1185">Reference proteome</keyword>
<dbReference type="Proteomes" id="UP001165960">
    <property type="component" value="Unassembled WGS sequence"/>
</dbReference>
<evidence type="ECO:0000313" key="2">
    <source>
        <dbReference type="Proteomes" id="UP001165960"/>
    </source>
</evidence>